<evidence type="ECO:0000313" key="3">
    <source>
        <dbReference type="Proteomes" id="UP001164286"/>
    </source>
</evidence>
<gene>
    <name evidence="2" type="ORF">MKK02DRAFT_41917</name>
</gene>
<accession>A0AA38HDR5</accession>
<reference evidence="2" key="1">
    <citation type="journal article" date="2022" name="G3 (Bethesda)">
        <title>High quality genome of the basidiomycete yeast Dioszegia hungarica PDD-24b-2 isolated from cloud water.</title>
        <authorList>
            <person name="Jarrige D."/>
            <person name="Haridas S."/>
            <person name="Bleykasten-Grosshans C."/>
            <person name="Joly M."/>
            <person name="Nadalig T."/>
            <person name="Sancelme M."/>
            <person name="Vuilleumier S."/>
            <person name="Grigoriev I.V."/>
            <person name="Amato P."/>
            <person name="Bringel F."/>
        </authorList>
    </citation>
    <scope>NUCLEOTIDE SEQUENCE</scope>
    <source>
        <strain evidence="2">PDD-24b-2</strain>
    </source>
</reference>
<name>A0AA38HDR5_9TREE</name>
<feature type="compositionally biased region" description="Low complexity" evidence="1">
    <location>
        <begin position="206"/>
        <end position="223"/>
    </location>
</feature>
<dbReference type="RefSeq" id="XP_052948667.1">
    <property type="nucleotide sequence ID" value="XM_053091769.1"/>
</dbReference>
<keyword evidence="3" id="KW-1185">Reference proteome</keyword>
<feature type="region of interest" description="Disordered" evidence="1">
    <location>
        <begin position="186"/>
        <end position="256"/>
    </location>
</feature>
<proteinExistence type="predicted"/>
<evidence type="ECO:0000313" key="2">
    <source>
        <dbReference type="EMBL" id="KAI9638890.1"/>
    </source>
</evidence>
<evidence type="ECO:0000256" key="1">
    <source>
        <dbReference type="SAM" id="MobiDB-lite"/>
    </source>
</evidence>
<sequence>MAPADSISCHLADRQPGVVYPVGIFIGGRDGWKRYWRSYSGPFEGAIRDPESTQDADPFKPHIDLAKQGVTLDRIAMQIAEDHPVRGHSVPEWNRFFGNYLRDRDLENRPIRVLMPERQERARQRRIEMATLSNRDHDSWTFTAASVAALLCEEIDDTKPVVASHYGHWRAGGVQKYDSIPADLRFTGNGPVSTLPRKKRGPRPTVESVSDGVRRSGSVSEGGRWQERDDADGQQSDEDEEDASDFCALDVRSDSE</sequence>
<dbReference type="GeneID" id="77730974"/>
<dbReference type="AlphaFoldDB" id="A0AA38HDR5"/>
<protein>
    <submittedName>
        <fullName evidence="2">Uncharacterized protein</fullName>
    </submittedName>
</protein>
<feature type="compositionally biased region" description="Acidic residues" evidence="1">
    <location>
        <begin position="229"/>
        <end position="244"/>
    </location>
</feature>
<dbReference type="Proteomes" id="UP001164286">
    <property type="component" value="Unassembled WGS sequence"/>
</dbReference>
<organism evidence="2 3">
    <name type="scientific">Dioszegia hungarica</name>
    <dbReference type="NCBI Taxonomy" id="4972"/>
    <lineage>
        <taxon>Eukaryota</taxon>
        <taxon>Fungi</taxon>
        <taxon>Dikarya</taxon>
        <taxon>Basidiomycota</taxon>
        <taxon>Agaricomycotina</taxon>
        <taxon>Tremellomycetes</taxon>
        <taxon>Tremellales</taxon>
        <taxon>Bulleribasidiaceae</taxon>
        <taxon>Dioszegia</taxon>
    </lineage>
</organism>
<comment type="caution">
    <text evidence="2">The sequence shown here is derived from an EMBL/GenBank/DDBJ whole genome shotgun (WGS) entry which is preliminary data.</text>
</comment>
<dbReference type="EMBL" id="JAKWFO010000002">
    <property type="protein sequence ID" value="KAI9638890.1"/>
    <property type="molecule type" value="Genomic_DNA"/>
</dbReference>